<keyword evidence="2" id="KW-1185">Reference proteome</keyword>
<reference evidence="1" key="1">
    <citation type="submission" date="2022-07" db="EMBL/GenBank/DDBJ databases">
        <title>Phylogenomic reconstructions and comparative analyses of Kickxellomycotina fungi.</title>
        <authorList>
            <person name="Reynolds N.K."/>
            <person name="Stajich J.E."/>
            <person name="Barry K."/>
            <person name="Grigoriev I.V."/>
            <person name="Crous P."/>
            <person name="Smith M.E."/>
        </authorList>
    </citation>
    <scope>NUCLEOTIDE SEQUENCE</scope>
    <source>
        <strain evidence="1">NBRC 32514</strain>
    </source>
</reference>
<dbReference type="AlphaFoldDB" id="A0A9W7XTR5"/>
<dbReference type="Proteomes" id="UP001149813">
    <property type="component" value="Unassembled WGS sequence"/>
</dbReference>
<protein>
    <submittedName>
        <fullName evidence="1">Uncharacterized protein</fullName>
    </submittedName>
</protein>
<dbReference type="OrthoDB" id="5567519at2759"/>
<feature type="non-terminal residue" evidence="1">
    <location>
        <position position="1"/>
    </location>
</feature>
<evidence type="ECO:0000313" key="1">
    <source>
        <dbReference type="EMBL" id="KAJ1718369.1"/>
    </source>
</evidence>
<accession>A0A9W7XTR5</accession>
<proteinExistence type="predicted"/>
<dbReference type="EMBL" id="JANBOJ010000978">
    <property type="protein sequence ID" value="KAJ1718369.1"/>
    <property type="molecule type" value="Genomic_DNA"/>
</dbReference>
<name>A0A9W7XTR5_9FUNG</name>
<comment type="caution">
    <text evidence="1">The sequence shown here is derived from an EMBL/GenBank/DDBJ whole genome shotgun (WGS) entry which is preliminary data.</text>
</comment>
<sequence length="81" mass="9375">QSLWHARVRRLEGFAYPMDEEELEDVHAALFPLLSEHFPEVFPAEEYSLERFVWAAKVVEAFRVDVPLRSQGESVEGVCLL</sequence>
<gene>
    <name evidence="1" type="ORF">LPJ53_006555</name>
</gene>
<organism evidence="1 2">
    <name type="scientific">Coemansia erecta</name>
    <dbReference type="NCBI Taxonomy" id="147472"/>
    <lineage>
        <taxon>Eukaryota</taxon>
        <taxon>Fungi</taxon>
        <taxon>Fungi incertae sedis</taxon>
        <taxon>Zoopagomycota</taxon>
        <taxon>Kickxellomycotina</taxon>
        <taxon>Kickxellomycetes</taxon>
        <taxon>Kickxellales</taxon>
        <taxon>Kickxellaceae</taxon>
        <taxon>Coemansia</taxon>
    </lineage>
</organism>
<evidence type="ECO:0000313" key="2">
    <source>
        <dbReference type="Proteomes" id="UP001149813"/>
    </source>
</evidence>